<proteinExistence type="predicted"/>
<dbReference type="PANTHER" id="PTHR34496">
    <property type="entry name" value="GLCNAC TRANSFERASE-RELATED"/>
    <property type="match status" value="1"/>
</dbReference>
<sequence length="457" mass="52128">MRKYNLRLNKLTMDHRIFINIASYRDQELWQTLDSVITQAEDASKLHIAIYWQDDNDLNRLIEAGWAPASVSAIAGFPVYQLQGSAALVELIALPYQKAQGVGFARALCDQLYQDEQWFLQIDAHSLFDKMWDRRLIDTLATLSQQCTKPLISNYPPSYHTTPEGDIVFAKHAHRVTFNTFNPEGLPTLASRVLTSTYPVQGSFLAAGFIFTQGAFVTEVGNDSTIFFEGEEITLSLRAFSWGYDIYHLGYPVLWHHYTRQDAPKIWNDQSLSAQQAGEVDRTWISRELRSQQHVKRLLGLPTLSQFKAGDKTLGPLRTRQQFEHQCGLNFQLASCYADCLSPECRSHFPPPPNDAAWRNAHRIYHTKPINVTSLIGSTLPDKLFIHLYGLNTPRLAQYQYSTAQVMARSGRLDITCWSTPNRPPSLIRLASWWEGSGWGIIIEWPWSKEDGPYCLL</sequence>
<protein>
    <submittedName>
        <fullName evidence="1">Glycosyltransferase (GlcNAc)</fullName>
    </submittedName>
</protein>
<reference evidence="2" key="1">
    <citation type="submission" date="2016-10" db="EMBL/GenBank/DDBJ databases">
        <authorList>
            <person name="Varghese N."/>
            <person name="Submissions S."/>
        </authorList>
    </citation>
    <scope>NUCLEOTIDE SEQUENCE [LARGE SCALE GENOMIC DNA]</scope>
    <source>
        <strain evidence="2">8N4</strain>
    </source>
</reference>
<dbReference type="InterPro" id="IPR021067">
    <property type="entry name" value="Glycosyltransferase"/>
</dbReference>
<evidence type="ECO:0000313" key="1">
    <source>
        <dbReference type="EMBL" id="SEQ77101.1"/>
    </source>
</evidence>
<dbReference type="EMBL" id="FOGC01000006">
    <property type="protein sequence ID" value="SEQ77101.1"/>
    <property type="molecule type" value="Genomic_DNA"/>
</dbReference>
<dbReference type="OrthoDB" id="8738370at2"/>
<dbReference type="AlphaFoldDB" id="A0A1H9IQP7"/>
<organism evidence="1 2">
    <name type="scientific">Rosenbergiella nectarea</name>
    <dbReference type="NCBI Taxonomy" id="988801"/>
    <lineage>
        <taxon>Bacteria</taxon>
        <taxon>Pseudomonadati</taxon>
        <taxon>Pseudomonadota</taxon>
        <taxon>Gammaproteobacteria</taxon>
        <taxon>Enterobacterales</taxon>
        <taxon>Erwiniaceae</taxon>
        <taxon>Rosenbergiella</taxon>
    </lineage>
</organism>
<gene>
    <name evidence="1" type="ORF">SAMN05216522_106154</name>
</gene>
<dbReference type="STRING" id="988801.SAMN05216522_106154"/>
<evidence type="ECO:0000313" key="2">
    <source>
        <dbReference type="Proteomes" id="UP000242515"/>
    </source>
</evidence>
<dbReference type="SUPFAM" id="SSF53448">
    <property type="entry name" value="Nucleotide-diphospho-sugar transferases"/>
    <property type="match status" value="1"/>
</dbReference>
<keyword evidence="1" id="KW-0808">Transferase</keyword>
<dbReference type="Proteomes" id="UP000242515">
    <property type="component" value="Unassembled WGS sequence"/>
</dbReference>
<dbReference type="PANTHER" id="PTHR34496:SF10">
    <property type="entry name" value="GLCNAC TRANSFERASE"/>
    <property type="match status" value="1"/>
</dbReference>
<dbReference type="InterPro" id="IPR029044">
    <property type="entry name" value="Nucleotide-diphossugar_trans"/>
</dbReference>
<dbReference type="Pfam" id="PF11397">
    <property type="entry name" value="GlcNAc"/>
    <property type="match status" value="2"/>
</dbReference>
<name>A0A1H9IQP7_9GAMM</name>
<accession>A0A1H9IQP7</accession>
<dbReference type="GO" id="GO:0016740">
    <property type="term" value="F:transferase activity"/>
    <property type="evidence" value="ECO:0007669"/>
    <property type="project" value="UniProtKB-KW"/>
</dbReference>
<keyword evidence="2" id="KW-1185">Reference proteome</keyword>